<keyword evidence="3" id="KW-1185">Reference proteome</keyword>
<dbReference type="OrthoDB" id="524729at2"/>
<comment type="caution">
    <text evidence="2">The sequence shown here is derived from an EMBL/GenBank/DDBJ whole genome shotgun (WGS) entry which is preliminary data.</text>
</comment>
<dbReference type="InterPro" id="IPR058651">
    <property type="entry name" value="HTH_VMAP-M9"/>
</dbReference>
<dbReference type="RefSeq" id="WP_127080766.1">
    <property type="nucleotide sequence ID" value="NZ_RSCL01000004.1"/>
</dbReference>
<accession>A0A3S1CRG8</accession>
<dbReference type="InterPro" id="IPR027417">
    <property type="entry name" value="P-loop_NTPase"/>
</dbReference>
<evidence type="ECO:0000313" key="2">
    <source>
        <dbReference type="EMBL" id="RUT07926.1"/>
    </source>
</evidence>
<reference evidence="2" key="1">
    <citation type="submission" date="2018-12" db="EMBL/GenBank/DDBJ databases">
        <authorList>
            <person name="Will S."/>
            <person name="Neumann-Schaal M."/>
            <person name="Henke P."/>
        </authorList>
    </citation>
    <scope>NUCLEOTIDE SEQUENCE</scope>
    <source>
        <strain evidence="2">PCC 7102</strain>
    </source>
</reference>
<evidence type="ECO:0000313" key="3">
    <source>
        <dbReference type="Proteomes" id="UP000271624"/>
    </source>
</evidence>
<gene>
    <name evidence="2" type="ORF">DSM106972_021860</name>
</gene>
<proteinExistence type="predicted"/>
<dbReference type="SUPFAM" id="SSF52540">
    <property type="entry name" value="P-loop containing nucleoside triphosphate hydrolases"/>
    <property type="match status" value="1"/>
</dbReference>
<evidence type="ECO:0000259" key="1">
    <source>
        <dbReference type="Pfam" id="PF26355"/>
    </source>
</evidence>
<protein>
    <recommendedName>
        <fullName evidence="1">vWA-MoxR associated protein N-terminal HTH domain-containing protein</fullName>
    </recommendedName>
</protein>
<sequence>MNIEQVLNYLEKLTVQKNSKYLDSCQMIILKELWHDERQTYLDIAIKYDYTEAYLKEVGAGLWSELSKLIGQKVSKKTFKVAIERCWYQQNLATEKVSLNSVNFSFIGRDVEIEELNKIVFQGSKFILIQGKGGVGKTTLGYNYFKKYNFDVLQLRLGKEIQNISTVESVVEEWLQREFNEQPARDFHINLERLRRKLQEKHRKIGIFINSLETALDKNGKLIEERRHYLQLLEILSDPDVNSVTLITSREPLYEPSVAVYRYRLKGLDEDAWRQFFGWRNINSNSPLISEMWRAYGGNAKAMQILSGAIITDFYGDIDTYWHETKKSGDLLLERELKDLVASQFERLKKNNLPAYNLLCRLGCYRYKNIPSIPIEGLLCLLWDVPDSLRIRLIRDLKDLSLIEFHKGKYWLHSIIMLEAKQRLKSTSE</sequence>
<name>A0A3S1CRG8_9CYAN</name>
<organism evidence="2 3">
    <name type="scientific">Dulcicalothrix desertica PCC 7102</name>
    <dbReference type="NCBI Taxonomy" id="232991"/>
    <lineage>
        <taxon>Bacteria</taxon>
        <taxon>Bacillati</taxon>
        <taxon>Cyanobacteriota</taxon>
        <taxon>Cyanophyceae</taxon>
        <taxon>Nostocales</taxon>
        <taxon>Calotrichaceae</taxon>
        <taxon>Dulcicalothrix</taxon>
    </lineage>
</organism>
<dbReference type="Gene3D" id="3.40.50.300">
    <property type="entry name" value="P-loop containing nucleotide triphosphate hydrolases"/>
    <property type="match status" value="1"/>
</dbReference>
<dbReference type="Pfam" id="PF26355">
    <property type="entry name" value="HTH_VMAP-M9"/>
    <property type="match status" value="1"/>
</dbReference>
<dbReference type="EMBL" id="RSCL01000004">
    <property type="protein sequence ID" value="RUT07926.1"/>
    <property type="molecule type" value="Genomic_DNA"/>
</dbReference>
<dbReference type="Proteomes" id="UP000271624">
    <property type="component" value="Unassembled WGS sequence"/>
</dbReference>
<dbReference type="AlphaFoldDB" id="A0A3S1CRG8"/>
<feature type="domain" description="vWA-MoxR associated protein N-terminal HTH" evidence="1">
    <location>
        <begin position="1"/>
        <end position="85"/>
    </location>
</feature>
<reference evidence="2" key="2">
    <citation type="journal article" date="2019" name="Genome Biol. Evol.">
        <title>Day and night: Metabolic profiles and evolutionary relationships of six axenic non-marine cyanobacteria.</title>
        <authorList>
            <person name="Will S.E."/>
            <person name="Henke P."/>
            <person name="Boedeker C."/>
            <person name="Huang S."/>
            <person name="Brinkmann H."/>
            <person name="Rohde M."/>
            <person name="Jarek M."/>
            <person name="Friedl T."/>
            <person name="Seufert S."/>
            <person name="Schumacher M."/>
            <person name="Overmann J."/>
            <person name="Neumann-Schaal M."/>
            <person name="Petersen J."/>
        </authorList>
    </citation>
    <scope>NUCLEOTIDE SEQUENCE [LARGE SCALE GENOMIC DNA]</scope>
    <source>
        <strain evidence="2">PCC 7102</strain>
    </source>
</reference>